<dbReference type="InterPro" id="IPR002347">
    <property type="entry name" value="SDR_fam"/>
</dbReference>
<dbReference type="RefSeq" id="WP_119763402.1">
    <property type="nucleotide sequence ID" value="NZ_QYUM01000003.1"/>
</dbReference>
<dbReference type="PRINTS" id="PR00081">
    <property type="entry name" value="GDHRDH"/>
</dbReference>
<dbReference type="InterPro" id="IPR051468">
    <property type="entry name" value="Fungal_SecMetab_SDRs"/>
</dbReference>
<dbReference type="Gene3D" id="3.40.50.720">
    <property type="entry name" value="NAD(P)-binding Rossmann-like Domain"/>
    <property type="match status" value="1"/>
</dbReference>
<proteinExistence type="predicted"/>
<dbReference type="EMBL" id="QYUM01000003">
    <property type="protein sequence ID" value="RJF91361.1"/>
    <property type="molecule type" value="Genomic_DNA"/>
</dbReference>
<sequence>MNGTAVVVGASEGIGAAIEAALIDEGAHGKVYGFARDRAGPERIDSLDEASIAAAAAHVGAGPAPSLVVIATDTGGVDHPSIADISREALERAFAINAIGPALVAKHFLPLLPTTGTPLLVMISGRDGSITDNRLGGGYARRASRAALTMLVKTLAIESTRAARRAVIVAIDPGNPADPERAALQILDGIEALGVRDSGKFLSWDGTEIAP</sequence>
<dbReference type="AlphaFoldDB" id="A0A418WMY3"/>
<dbReference type="Proteomes" id="UP000286100">
    <property type="component" value="Unassembled WGS sequence"/>
</dbReference>
<dbReference type="OrthoDB" id="9785826at2"/>
<name>A0A418WMY3_9SPHN</name>
<accession>A0A418WMY3</accession>
<dbReference type="InterPro" id="IPR036291">
    <property type="entry name" value="NAD(P)-bd_dom_sf"/>
</dbReference>
<dbReference type="PANTHER" id="PTHR43544:SF12">
    <property type="entry name" value="NAD(P)-BINDING ROSSMANN-FOLD SUPERFAMILY PROTEIN"/>
    <property type="match status" value="1"/>
</dbReference>
<dbReference type="GO" id="GO:0016491">
    <property type="term" value="F:oxidoreductase activity"/>
    <property type="evidence" value="ECO:0007669"/>
    <property type="project" value="TreeGrafter"/>
</dbReference>
<dbReference type="Pfam" id="PF00106">
    <property type="entry name" value="adh_short"/>
    <property type="match status" value="1"/>
</dbReference>
<protein>
    <submittedName>
        <fullName evidence="1">SDR family NAD(P)-dependent oxidoreductase</fullName>
    </submittedName>
</protein>
<evidence type="ECO:0000313" key="2">
    <source>
        <dbReference type="Proteomes" id="UP000286100"/>
    </source>
</evidence>
<reference evidence="1 2" key="1">
    <citation type="submission" date="2018-09" db="EMBL/GenBank/DDBJ databases">
        <authorList>
            <person name="Zhu H."/>
        </authorList>
    </citation>
    <scope>NUCLEOTIDE SEQUENCE [LARGE SCALE GENOMIC DNA]</scope>
    <source>
        <strain evidence="1 2">K2R01-6</strain>
    </source>
</reference>
<evidence type="ECO:0000313" key="1">
    <source>
        <dbReference type="EMBL" id="RJF91361.1"/>
    </source>
</evidence>
<organism evidence="1 2">
    <name type="scientific">Sphingomonas cavernae</name>
    <dbReference type="NCBI Taxonomy" id="2320861"/>
    <lineage>
        <taxon>Bacteria</taxon>
        <taxon>Pseudomonadati</taxon>
        <taxon>Pseudomonadota</taxon>
        <taxon>Alphaproteobacteria</taxon>
        <taxon>Sphingomonadales</taxon>
        <taxon>Sphingomonadaceae</taxon>
        <taxon>Sphingomonas</taxon>
    </lineage>
</organism>
<dbReference type="GO" id="GO:0005737">
    <property type="term" value="C:cytoplasm"/>
    <property type="evidence" value="ECO:0007669"/>
    <property type="project" value="TreeGrafter"/>
</dbReference>
<gene>
    <name evidence="1" type="ORF">D3876_14765</name>
</gene>
<dbReference type="PANTHER" id="PTHR43544">
    <property type="entry name" value="SHORT-CHAIN DEHYDROGENASE/REDUCTASE"/>
    <property type="match status" value="1"/>
</dbReference>
<keyword evidence="2" id="KW-1185">Reference proteome</keyword>
<comment type="caution">
    <text evidence="1">The sequence shown here is derived from an EMBL/GenBank/DDBJ whole genome shotgun (WGS) entry which is preliminary data.</text>
</comment>
<dbReference type="SUPFAM" id="SSF51735">
    <property type="entry name" value="NAD(P)-binding Rossmann-fold domains"/>
    <property type="match status" value="1"/>
</dbReference>